<evidence type="ECO:0000259" key="2">
    <source>
        <dbReference type="Pfam" id="PF10328"/>
    </source>
</evidence>
<dbReference type="SUPFAM" id="SSF81321">
    <property type="entry name" value="Family A G protein-coupled receptor-like"/>
    <property type="match status" value="1"/>
</dbReference>
<evidence type="ECO:0000313" key="4">
    <source>
        <dbReference type="Proteomes" id="UP000008281"/>
    </source>
</evidence>
<dbReference type="OrthoDB" id="5825164at2759"/>
<feature type="transmembrane region" description="Helical" evidence="1">
    <location>
        <begin position="195"/>
        <end position="219"/>
    </location>
</feature>
<proteinExistence type="predicted"/>
<feature type="transmembrane region" description="Helical" evidence="1">
    <location>
        <begin position="129"/>
        <end position="150"/>
    </location>
</feature>
<keyword evidence="1" id="KW-0472">Membrane</keyword>
<organism evidence="4">
    <name type="scientific">Caenorhabditis remanei</name>
    <name type="common">Caenorhabditis vulgaris</name>
    <dbReference type="NCBI Taxonomy" id="31234"/>
    <lineage>
        <taxon>Eukaryota</taxon>
        <taxon>Metazoa</taxon>
        <taxon>Ecdysozoa</taxon>
        <taxon>Nematoda</taxon>
        <taxon>Chromadorea</taxon>
        <taxon>Rhabditida</taxon>
        <taxon>Rhabditina</taxon>
        <taxon>Rhabditomorpha</taxon>
        <taxon>Rhabditoidea</taxon>
        <taxon>Rhabditidae</taxon>
        <taxon>Peloderinae</taxon>
        <taxon>Caenorhabditis</taxon>
    </lineage>
</organism>
<accession>E3LPM0</accession>
<keyword evidence="1" id="KW-0812">Transmembrane</keyword>
<sequence>MSSSLFTSDSYQEMDAFNDGLSLFSASLVLIIGVFGVITNSSILFIFYKEKSEKTAFNLICFFRAASNVVILSATFLSVFFPKIMIGYSIYSASLESFLIHLSLTLYLGNEYQIIMVALNRFCALFLPMYYSILCGFIPTLVILSVIYSFRLGKVLFEHDNHVSTNCYTSFSVEFLSWIYDPNPECEVDDNILEVIFYTFITMSIINVVTFLKIISFYWKRNDGNPMDKEARKRMKRNIILFFQTIFQDSLYLIDLIFTFKLRLLDFTHILHLIATSSSGLSTHRFWTFLSGTLVWEFVHSVDGFIMMMFNERLSFLKKRFHPTPSITNIPSGRQNAVNTTLSIVG</sequence>
<feature type="transmembrane region" description="Helical" evidence="1">
    <location>
        <begin position="239"/>
        <end position="260"/>
    </location>
</feature>
<dbReference type="AlphaFoldDB" id="E3LPM0"/>
<dbReference type="HOGENOM" id="CLU_072408_0_0_1"/>
<evidence type="ECO:0000313" key="3">
    <source>
        <dbReference type="EMBL" id="EFP05416.1"/>
    </source>
</evidence>
<feature type="transmembrane region" description="Helical" evidence="1">
    <location>
        <begin position="88"/>
        <end position="108"/>
    </location>
</feature>
<feature type="transmembrane region" description="Helical" evidence="1">
    <location>
        <begin position="59"/>
        <end position="82"/>
    </location>
</feature>
<dbReference type="PANTHER" id="PTHR23013:SF26">
    <property type="entry name" value="G-PROTEIN COUPLED RECEPTORS FAMILY 1 PROFILE DOMAIN-CONTAINING PROTEIN"/>
    <property type="match status" value="1"/>
</dbReference>
<evidence type="ECO:0000256" key="1">
    <source>
        <dbReference type="SAM" id="Phobius"/>
    </source>
</evidence>
<protein>
    <recommendedName>
        <fullName evidence="2">7TM GPCR serpentine receptor class x (Srx) domain-containing protein</fullName>
    </recommendedName>
</protein>
<reference evidence="3" key="1">
    <citation type="submission" date="2007-07" db="EMBL/GenBank/DDBJ databases">
        <title>PCAP assembly of the Caenorhabditis remanei genome.</title>
        <authorList>
            <consortium name="The Caenorhabditis remanei Sequencing Consortium"/>
            <person name="Wilson R.K."/>
        </authorList>
    </citation>
    <scope>NUCLEOTIDE SEQUENCE [LARGE SCALE GENOMIC DNA]</scope>
    <source>
        <strain evidence="3">PB4641</strain>
    </source>
</reference>
<feature type="domain" description="7TM GPCR serpentine receptor class x (Srx)" evidence="2">
    <location>
        <begin position="31"/>
        <end position="311"/>
    </location>
</feature>
<dbReference type="Pfam" id="PF10328">
    <property type="entry name" value="7TM_GPCR_Srx"/>
    <property type="match status" value="1"/>
</dbReference>
<dbReference type="PANTHER" id="PTHR23013">
    <property type="entry name" value="SERPENTINE RECEPTOR"/>
    <property type="match status" value="1"/>
</dbReference>
<dbReference type="Proteomes" id="UP000008281">
    <property type="component" value="Unassembled WGS sequence"/>
</dbReference>
<gene>
    <name evidence="3" type="ORF">CRE_26983</name>
</gene>
<keyword evidence="4" id="KW-1185">Reference proteome</keyword>
<name>E3LPM0_CAERE</name>
<keyword evidence="1" id="KW-1133">Transmembrane helix</keyword>
<dbReference type="InParanoid" id="E3LPM0"/>
<dbReference type="EMBL" id="DS268412">
    <property type="protein sequence ID" value="EFP05416.1"/>
    <property type="molecule type" value="Genomic_DNA"/>
</dbReference>
<dbReference type="STRING" id="31234.E3LPM0"/>
<dbReference type="Gene3D" id="1.20.1070.10">
    <property type="entry name" value="Rhodopsin 7-helix transmembrane proteins"/>
    <property type="match status" value="1"/>
</dbReference>
<dbReference type="InterPro" id="IPR019430">
    <property type="entry name" value="7TM_GPCR_serpentine_rcpt_Srx"/>
</dbReference>
<feature type="transmembrane region" description="Helical" evidence="1">
    <location>
        <begin position="20"/>
        <end position="47"/>
    </location>
</feature>